<dbReference type="SUPFAM" id="SSF56574">
    <property type="entry name" value="Serpins"/>
    <property type="match status" value="1"/>
</dbReference>
<proteinExistence type="predicted"/>
<evidence type="ECO:0000313" key="3">
    <source>
        <dbReference type="Proteomes" id="UP000237105"/>
    </source>
</evidence>
<organism evidence="2 3">
    <name type="scientific">Parasponia andersonii</name>
    <name type="common">Sponia andersonii</name>
    <dbReference type="NCBI Taxonomy" id="3476"/>
    <lineage>
        <taxon>Eukaryota</taxon>
        <taxon>Viridiplantae</taxon>
        <taxon>Streptophyta</taxon>
        <taxon>Embryophyta</taxon>
        <taxon>Tracheophyta</taxon>
        <taxon>Spermatophyta</taxon>
        <taxon>Magnoliopsida</taxon>
        <taxon>eudicotyledons</taxon>
        <taxon>Gunneridae</taxon>
        <taxon>Pentapetalae</taxon>
        <taxon>rosids</taxon>
        <taxon>fabids</taxon>
        <taxon>Rosales</taxon>
        <taxon>Cannabaceae</taxon>
        <taxon>Parasponia</taxon>
    </lineage>
</organism>
<dbReference type="Proteomes" id="UP000237105">
    <property type="component" value="Unassembled WGS sequence"/>
</dbReference>
<dbReference type="InterPro" id="IPR023796">
    <property type="entry name" value="Serpin_dom"/>
</dbReference>
<dbReference type="Pfam" id="PF00079">
    <property type="entry name" value="Serpin"/>
    <property type="match status" value="1"/>
</dbReference>
<feature type="domain" description="Serpin" evidence="1">
    <location>
        <begin position="17"/>
        <end position="60"/>
    </location>
</feature>
<dbReference type="EMBL" id="JXTB01000435">
    <property type="protein sequence ID" value="PON40605.1"/>
    <property type="molecule type" value="Genomic_DNA"/>
</dbReference>
<reference evidence="3" key="1">
    <citation type="submission" date="2016-06" db="EMBL/GenBank/DDBJ databases">
        <title>Parallel loss of symbiosis genes in relatives of nitrogen-fixing non-legume Parasponia.</title>
        <authorList>
            <person name="Van Velzen R."/>
            <person name="Holmer R."/>
            <person name="Bu F."/>
            <person name="Rutten L."/>
            <person name="Van Zeijl A."/>
            <person name="Liu W."/>
            <person name="Santuari L."/>
            <person name="Cao Q."/>
            <person name="Sharma T."/>
            <person name="Shen D."/>
            <person name="Roswanjaya Y."/>
            <person name="Wardhani T."/>
            <person name="Kalhor M.S."/>
            <person name="Jansen J."/>
            <person name="Van den Hoogen J."/>
            <person name="Gungor B."/>
            <person name="Hartog M."/>
            <person name="Hontelez J."/>
            <person name="Verver J."/>
            <person name="Yang W.-C."/>
            <person name="Schijlen E."/>
            <person name="Repin R."/>
            <person name="Schilthuizen M."/>
            <person name="Schranz E."/>
            <person name="Heidstra R."/>
            <person name="Miyata K."/>
            <person name="Fedorova E."/>
            <person name="Kohlen W."/>
            <person name="Bisseling T."/>
            <person name="Smit S."/>
            <person name="Geurts R."/>
        </authorList>
    </citation>
    <scope>NUCLEOTIDE SEQUENCE [LARGE SCALE GENOMIC DNA]</scope>
    <source>
        <strain evidence="3">cv. WU1-14</strain>
    </source>
</reference>
<dbReference type="Gene3D" id="6.20.40.10">
    <property type="match status" value="1"/>
</dbReference>
<name>A0A2P5AVQ7_PARAD</name>
<dbReference type="AlphaFoldDB" id="A0A2P5AVQ7"/>
<comment type="caution">
    <text evidence="2">The sequence shown here is derived from an EMBL/GenBank/DDBJ whole genome shotgun (WGS) entry which is preliminary data.</text>
</comment>
<evidence type="ECO:0000259" key="1">
    <source>
        <dbReference type="Pfam" id="PF00079"/>
    </source>
</evidence>
<keyword evidence="3" id="KW-1185">Reference proteome</keyword>
<accession>A0A2P5AVQ7</accession>
<sequence>MGLTLPFQTGVLTEAVDHCSHNDQLYVSNMSHNSFIEFNEEGTEATPSSGIMRKLASEKNRHTSKLCG</sequence>
<gene>
    <name evidence="2" type="ORF">PanWU01x14_296270</name>
</gene>
<protein>
    <submittedName>
        <fullName evidence="2">Serpin domain containing protein</fullName>
    </submittedName>
</protein>
<dbReference type="InterPro" id="IPR036186">
    <property type="entry name" value="Serpin_sf"/>
</dbReference>
<dbReference type="OrthoDB" id="1063785at2759"/>
<evidence type="ECO:0000313" key="2">
    <source>
        <dbReference type="EMBL" id="PON40605.1"/>
    </source>
</evidence>